<evidence type="ECO:0000313" key="1">
    <source>
        <dbReference type="EMBL" id="CAA9295866.1"/>
    </source>
</evidence>
<reference evidence="1" key="1">
    <citation type="submission" date="2020-02" db="EMBL/GenBank/DDBJ databases">
        <authorList>
            <person name="Meier V. D."/>
        </authorList>
    </citation>
    <scope>NUCLEOTIDE SEQUENCE</scope>
    <source>
        <strain evidence="1">AVDCRST_MAG93</strain>
    </source>
</reference>
<gene>
    <name evidence="1" type="ORF">AVDCRST_MAG93-4253</name>
</gene>
<proteinExistence type="predicted"/>
<name>A0A6J4K581_9CHLR</name>
<organism evidence="1">
    <name type="scientific">uncultured Chloroflexia bacterium</name>
    <dbReference type="NCBI Taxonomy" id="1672391"/>
    <lineage>
        <taxon>Bacteria</taxon>
        <taxon>Bacillati</taxon>
        <taxon>Chloroflexota</taxon>
        <taxon>Chloroflexia</taxon>
        <taxon>environmental samples</taxon>
    </lineage>
</organism>
<sequence length="118" mass="12867">MEGATMARVFKIYVERVLAPSLWSGQIVVMDNLSAHGPARVGELIEKRVASCPICRSARPTTSRQQRRSSRPRTCSVAAARIRGILVEAMGAAPTAVTAADARGFFEHADYRRADQPL</sequence>
<evidence type="ECO:0008006" key="2">
    <source>
        <dbReference type="Google" id="ProtNLM"/>
    </source>
</evidence>
<accession>A0A6J4K581</accession>
<dbReference type="EMBL" id="CADCTR010001432">
    <property type="protein sequence ID" value="CAA9295866.1"/>
    <property type="molecule type" value="Genomic_DNA"/>
</dbReference>
<dbReference type="AlphaFoldDB" id="A0A6J4K581"/>
<protein>
    <recommendedName>
        <fullName evidence="2">Tc1-like transposase DDE domain-containing protein</fullName>
    </recommendedName>
</protein>